<evidence type="ECO:0008006" key="4">
    <source>
        <dbReference type="Google" id="ProtNLM"/>
    </source>
</evidence>
<evidence type="ECO:0000313" key="3">
    <source>
        <dbReference type="Proteomes" id="UP000069940"/>
    </source>
</evidence>
<accession>A0ABM1Z4P7</accession>
<dbReference type="SUPFAM" id="SSF50630">
    <property type="entry name" value="Acid proteases"/>
    <property type="match status" value="1"/>
</dbReference>
<dbReference type="SUPFAM" id="SSF57756">
    <property type="entry name" value="Retrovirus zinc finger-like domains"/>
    <property type="match status" value="1"/>
</dbReference>
<sequence>MVTPGPSSMTSFSNAGGSINRMYGDQPGRVGLECSRCGRKGHLGNDPKCPARDKECGFCKRIGHFAKKCKTASAKTSRFESQRSKPMKSGPQQNPQRGPQRIRVVPSEEVEEIDERNRQSFIFSIGDGDEFIWLKLGGVMTQMLIDSGSRKNIIDGSTWDWLESQNIPIRNATKSVDQKFRAYGTNSRSLDAIGMFDSTIEIPNGDHQARCDARFYVVRDGNQPLLGKDTAKELDVLRLGVPSDRNQIA</sequence>
<dbReference type="RefSeq" id="XP_062705723.1">
    <property type="nucleotide sequence ID" value="XM_062849739.1"/>
</dbReference>
<evidence type="ECO:0000256" key="1">
    <source>
        <dbReference type="SAM" id="MobiDB-lite"/>
    </source>
</evidence>
<evidence type="ECO:0000313" key="2">
    <source>
        <dbReference type="EnsemblMetazoa" id="AALFPA23_015070.P21841"/>
    </source>
</evidence>
<dbReference type="GeneID" id="109403417"/>
<feature type="compositionally biased region" description="Low complexity" evidence="1">
    <location>
        <begin position="90"/>
        <end position="101"/>
    </location>
</feature>
<feature type="region of interest" description="Disordered" evidence="1">
    <location>
        <begin position="1"/>
        <end position="25"/>
    </location>
</feature>
<organism evidence="2 3">
    <name type="scientific">Aedes albopictus</name>
    <name type="common">Asian tiger mosquito</name>
    <name type="synonym">Stegomyia albopicta</name>
    <dbReference type="NCBI Taxonomy" id="7160"/>
    <lineage>
        <taxon>Eukaryota</taxon>
        <taxon>Metazoa</taxon>
        <taxon>Ecdysozoa</taxon>
        <taxon>Arthropoda</taxon>
        <taxon>Hexapoda</taxon>
        <taxon>Insecta</taxon>
        <taxon>Pterygota</taxon>
        <taxon>Neoptera</taxon>
        <taxon>Endopterygota</taxon>
        <taxon>Diptera</taxon>
        <taxon>Nematocera</taxon>
        <taxon>Culicoidea</taxon>
        <taxon>Culicidae</taxon>
        <taxon>Culicinae</taxon>
        <taxon>Aedini</taxon>
        <taxon>Aedes</taxon>
        <taxon>Stegomyia</taxon>
    </lineage>
</organism>
<reference evidence="2" key="2">
    <citation type="submission" date="2025-05" db="UniProtKB">
        <authorList>
            <consortium name="EnsemblMetazoa"/>
        </authorList>
    </citation>
    <scope>IDENTIFICATION</scope>
    <source>
        <strain evidence="2">Foshan</strain>
    </source>
</reference>
<proteinExistence type="predicted"/>
<keyword evidence="3" id="KW-1185">Reference proteome</keyword>
<feature type="compositionally biased region" description="Polar residues" evidence="1">
    <location>
        <begin position="1"/>
        <end position="17"/>
    </location>
</feature>
<dbReference type="InterPro" id="IPR021109">
    <property type="entry name" value="Peptidase_aspartic_dom_sf"/>
</dbReference>
<dbReference type="EnsemblMetazoa" id="AALFPA23_015070.R21841">
    <property type="protein sequence ID" value="AALFPA23_015070.P21841"/>
    <property type="gene ID" value="AALFPA23_015070"/>
</dbReference>
<dbReference type="InterPro" id="IPR036875">
    <property type="entry name" value="Znf_CCHC_sf"/>
</dbReference>
<dbReference type="Gene3D" id="4.10.60.10">
    <property type="entry name" value="Zinc finger, CCHC-type"/>
    <property type="match status" value="1"/>
</dbReference>
<dbReference type="Proteomes" id="UP000069940">
    <property type="component" value="Unassembled WGS sequence"/>
</dbReference>
<name>A0ABM1Z4P7_AEDAL</name>
<protein>
    <recommendedName>
        <fullName evidence="4">CCHC-type domain-containing protein</fullName>
    </recommendedName>
</protein>
<feature type="region of interest" description="Disordered" evidence="1">
    <location>
        <begin position="73"/>
        <end position="101"/>
    </location>
</feature>
<reference evidence="3" key="1">
    <citation type="journal article" date="2015" name="Proc. Natl. Acad. Sci. U.S.A.">
        <title>Genome sequence of the Asian Tiger mosquito, Aedes albopictus, reveals insights into its biology, genetics, and evolution.</title>
        <authorList>
            <person name="Chen X.G."/>
            <person name="Jiang X."/>
            <person name="Gu J."/>
            <person name="Xu M."/>
            <person name="Wu Y."/>
            <person name="Deng Y."/>
            <person name="Zhang C."/>
            <person name="Bonizzoni M."/>
            <person name="Dermauw W."/>
            <person name="Vontas J."/>
            <person name="Armbruster P."/>
            <person name="Huang X."/>
            <person name="Yang Y."/>
            <person name="Zhang H."/>
            <person name="He W."/>
            <person name="Peng H."/>
            <person name="Liu Y."/>
            <person name="Wu K."/>
            <person name="Chen J."/>
            <person name="Lirakis M."/>
            <person name="Topalis P."/>
            <person name="Van Leeuwen T."/>
            <person name="Hall A.B."/>
            <person name="Jiang X."/>
            <person name="Thorpe C."/>
            <person name="Mueller R.L."/>
            <person name="Sun C."/>
            <person name="Waterhouse R.M."/>
            <person name="Yan G."/>
            <person name="Tu Z.J."/>
            <person name="Fang X."/>
            <person name="James A.A."/>
        </authorList>
    </citation>
    <scope>NUCLEOTIDE SEQUENCE [LARGE SCALE GENOMIC DNA]</scope>
    <source>
        <strain evidence="3">Foshan</strain>
    </source>
</reference>